<reference evidence="1 3" key="1">
    <citation type="submission" date="2013-02" db="EMBL/GenBank/DDBJ databases">
        <title>The Genome Sequence of Enterococcus gilvus ATCC BAA-350.</title>
        <authorList>
            <consortium name="The Broad Institute Genome Sequencing Platform"/>
            <consortium name="The Broad Institute Genome Sequencing Center for Infectious Disease"/>
            <person name="Earl A.M."/>
            <person name="Gilmore M.S."/>
            <person name="Lebreton F."/>
            <person name="Walker B."/>
            <person name="Young S.K."/>
            <person name="Zeng Q."/>
            <person name="Gargeya S."/>
            <person name="Fitzgerald M."/>
            <person name="Haas B."/>
            <person name="Abouelleil A."/>
            <person name="Alvarado L."/>
            <person name="Arachchi H.M."/>
            <person name="Berlin A.M."/>
            <person name="Chapman S.B."/>
            <person name="Dewar J."/>
            <person name="Goldberg J."/>
            <person name="Griggs A."/>
            <person name="Gujja S."/>
            <person name="Hansen M."/>
            <person name="Howarth C."/>
            <person name="Imamovic A."/>
            <person name="Larimer J."/>
            <person name="McCowan C."/>
            <person name="Murphy C."/>
            <person name="Neiman D."/>
            <person name="Pearson M."/>
            <person name="Priest M."/>
            <person name="Roberts A."/>
            <person name="Saif S."/>
            <person name="Shea T."/>
            <person name="Sisk P."/>
            <person name="Sykes S."/>
            <person name="Wortman J."/>
            <person name="Nusbaum C."/>
            <person name="Birren B."/>
        </authorList>
    </citation>
    <scope>NUCLEOTIDE SEQUENCE [LARGE SCALE GENOMIC DNA]</scope>
    <source>
        <strain evidence="1 3">ATCC BAA-350</strain>
    </source>
</reference>
<protein>
    <submittedName>
        <fullName evidence="1">Uncharacterized protein</fullName>
    </submittedName>
</protein>
<name>R2V6P9_9ENTE</name>
<evidence type="ECO:0000313" key="4">
    <source>
        <dbReference type="Proteomes" id="UP000014160"/>
    </source>
</evidence>
<dbReference type="eggNOG" id="COG1846">
    <property type="taxonomic scope" value="Bacteria"/>
</dbReference>
<dbReference type="Proteomes" id="UP000013750">
    <property type="component" value="Unassembled WGS sequence"/>
</dbReference>
<evidence type="ECO:0000313" key="3">
    <source>
        <dbReference type="Proteomes" id="UP000013750"/>
    </source>
</evidence>
<comment type="caution">
    <text evidence="1">The sequence shown here is derived from an EMBL/GenBank/DDBJ whole genome shotgun (WGS) entry which is preliminary data.</text>
</comment>
<reference evidence="2 4" key="2">
    <citation type="submission" date="2013-03" db="EMBL/GenBank/DDBJ databases">
        <title>The Genome Sequence of Enterococcus gilvus ATCC BAA-350 (PacBio/Illumina hybrid assembly).</title>
        <authorList>
            <consortium name="The Broad Institute Genomics Platform"/>
            <consortium name="The Broad Institute Genome Sequencing Center for Infectious Disease"/>
            <person name="Earl A."/>
            <person name="Russ C."/>
            <person name="Gilmore M."/>
            <person name="Surin D."/>
            <person name="Walker B."/>
            <person name="Young S."/>
            <person name="Zeng Q."/>
            <person name="Gargeya S."/>
            <person name="Fitzgerald M."/>
            <person name="Haas B."/>
            <person name="Abouelleil A."/>
            <person name="Allen A.W."/>
            <person name="Alvarado L."/>
            <person name="Arachchi H.M."/>
            <person name="Berlin A.M."/>
            <person name="Chapman S.B."/>
            <person name="Gainer-Dewar J."/>
            <person name="Goldberg J."/>
            <person name="Griggs A."/>
            <person name="Gujja S."/>
            <person name="Hansen M."/>
            <person name="Howarth C."/>
            <person name="Imamovic A."/>
            <person name="Ireland A."/>
            <person name="Larimer J."/>
            <person name="McCowan C."/>
            <person name="Murphy C."/>
            <person name="Pearson M."/>
            <person name="Poon T.W."/>
            <person name="Priest M."/>
            <person name="Roberts A."/>
            <person name="Saif S."/>
            <person name="Shea T."/>
            <person name="Sisk P."/>
            <person name="Sykes S."/>
            <person name="Wortman J."/>
            <person name="Nusbaum C."/>
            <person name="Birren B."/>
        </authorList>
    </citation>
    <scope>NUCLEOTIDE SEQUENCE [LARGE SCALE GENOMIC DNA]</scope>
    <source>
        <strain evidence="2 4">ATCC BAA-350</strain>
    </source>
</reference>
<proteinExistence type="predicted"/>
<keyword evidence="4" id="KW-1185">Reference proteome</keyword>
<dbReference type="EMBL" id="ASWH01000001">
    <property type="protein sequence ID" value="EOW81305.1"/>
    <property type="molecule type" value="Genomic_DNA"/>
</dbReference>
<evidence type="ECO:0000313" key="1">
    <source>
        <dbReference type="EMBL" id="EOI53420.1"/>
    </source>
</evidence>
<sequence>MQVLLDYLRTHPTGTNQEIADGLGEGYDREFVKGNISIMKTRKWIKVTGQGANRTIEVTYEDPANMQEYKKGIYTQMLPTLLHSFEQTTNIQDQVLAAKTIFKILDNL</sequence>
<dbReference type="Proteomes" id="UP000014160">
    <property type="component" value="Unassembled WGS sequence"/>
</dbReference>
<gene>
    <name evidence="2" type="ORF">I592_00590</name>
    <name evidence="1" type="ORF">UKC_03372</name>
</gene>
<evidence type="ECO:0000313" key="2">
    <source>
        <dbReference type="EMBL" id="EOW81305.1"/>
    </source>
</evidence>
<dbReference type="PATRIC" id="fig|1158614.3.peg.3344"/>
<dbReference type="AlphaFoldDB" id="R2V6P9"/>
<dbReference type="HOGENOM" id="CLU_167452_0_0_9"/>
<organism evidence="1 3">
    <name type="scientific">Enterococcus gilvus ATCC BAA-350</name>
    <dbReference type="NCBI Taxonomy" id="1158614"/>
    <lineage>
        <taxon>Bacteria</taxon>
        <taxon>Bacillati</taxon>
        <taxon>Bacillota</taxon>
        <taxon>Bacilli</taxon>
        <taxon>Lactobacillales</taxon>
        <taxon>Enterococcaceae</taxon>
        <taxon>Enterococcus</taxon>
    </lineage>
</organism>
<accession>R2V6P9</accession>
<dbReference type="EMBL" id="AJDQ01000012">
    <property type="protein sequence ID" value="EOI53420.1"/>
    <property type="molecule type" value="Genomic_DNA"/>
</dbReference>